<keyword evidence="2 5" id="KW-0812">Transmembrane</keyword>
<dbReference type="InterPro" id="IPR005828">
    <property type="entry name" value="MFS_sugar_transport-like"/>
</dbReference>
<evidence type="ECO:0000313" key="7">
    <source>
        <dbReference type="EMBL" id="KAL0808895.1"/>
    </source>
</evidence>
<feature type="transmembrane region" description="Helical" evidence="5">
    <location>
        <begin position="411"/>
        <end position="427"/>
    </location>
</feature>
<feature type="transmembrane region" description="Helical" evidence="5">
    <location>
        <begin position="105"/>
        <end position="122"/>
    </location>
</feature>
<evidence type="ECO:0000259" key="6">
    <source>
        <dbReference type="PROSITE" id="PS50850"/>
    </source>
</evidence>
<keyword evidence="4 5" id="KW-0472">Membrane</keyword>
<dbReference type="PANTHER" id="PTHR48021:SF1">
    <property type="entry name" value="GH07001P-RELATED"/>
    <property type="match status" value="1"/>
</dbReference>
<dbReference type="Gene3D" id="1.20.1250.20">
    <property type="entry name" value="MFS general substrate transporter like domains"/>
    <property type="match status" value="1"/>
</dbReference>
<feature type="transmembrane region" description="Helical" evidence="5">
    <location>
        <begin position="433"/>
        <end position="458"/>
    </location>
</feature>
<dbReference type="InterPro" id="IPR050549">
    <property type="entry name" value="MFS_Trehalose_Transporter"/>
</dbReference>
<evidence type="ECO:0000256" key="5">
    <source>
        <dbReference type="SAM" id="Phobius"/>
    </source>
</evidence>
<keyword evidence="3 5" id="KW-1133">Transmembrane helix</keyword>
<feature type="domain" description="Major facilitator superfamily (MFS) profile" evidence="6">
    <location>
        <begin position="31"/>
        <end position="465"/>
    </location>
</feature>
<feature type="transmembrane region" description="Helical" evidence="5">
    <location>
        <begin position="77"/>
        <end position="98"/>
    </location>
</feature>
<dbReference type="GO" id="GO:0016020">
    <property type="term" value="C:membrane"/>
    <property type="evidence" value="ECO:0007669"/>
    <property type="project" value="UniProtKB-SubCell"/>
</dbReference>
<dbReference type="InterPro" id="IPR036259">
    <property type="entry name" value="MFS_trans_sf"/>
</dbReference>
<dbReference type="AlphaFoldDB" id="A0ABD0S485"/>
<feature type="transmembrane region" description="Helical" evidence="5">
    <location>
        <begin position="164"/>
        <end position="181"/>
    </location>
</feature>
<dbReference type="Proteomes" id="UP001549921">
    <property type="component" value="Unassembled WGS sequence"/>
</dbReference>
<sequence>MSTKNHEYTKIKNPEAGLHKRNNKSRKYFLRQLFISSGLWTPFFSVGLCMGTPTVYVPQARREANSTDAVSAEMASWLSSAFGYAAIPAVFLLAYLTVRIGRKRTFNIVSLNMVLVATSYYLSTTPTHILITEILQGIPHACSVSTSIIALVEYTSPENRGLMLTIKSATVFWGIWVANAIGAYTNWRYICVVSYINAFYSITSFFWPESPVWLASKGRFDECRKSYRWLRGWDEASEKELEELIKMQKDKLKIEQPKSFKSIFRFLSVKEFYKPILLASLMIVIYHLSGKQVFTMYVIDIIKKITKSESTAYNGMLILDGVSILSMYTGCILARFLRRRVMLFVFAPLAVLFLFIMSLYLYLVSLTVLIENKYISMFLLVGFSIAIGLGPMILATSLYGELIPTNYKGQSVLIISLIFTIIQSTVLKTSPYGFIVLGMHGMILFYGISVSVCLVVLYKYLPETKDKTLLEIEEHFKK</sequence>
<dbReference type="EMBL" id="JBEDNZ010000030">
    <property type="protein sequence ID" value="KAL0808895.1"/>
    <property type="molecule type" value="Genomic_DNA"/>
</dbReference>
<dbReference type="Pfam" id="PF00083">
    <property type="entry name" value="Sugar_tr"/>
    <property type="match status" value="1"/>
</dbReference>
<dbReference type="SUPFAM" id="SSF103473">
    <property type="entry name" value="MFS general substrate transporter"/>
    <property type="match status" value="1"/>
</dbReference>
<protein>
    <recommendedName>
        <fullName evidence="6">Major facilitator superfamily (MFS) profile domain-containing protein</fullName>
    </recommendedName>
</protein>
<feature type="transmembrane region" description="Helical" evidence="5">
    <location>
        <begin position="312"/>
        <end position="334"/>
    </location>
</feature>
<feature type="transmembrane region" description="Helical" evidence="5">
    <location>
        <begin position="33"/>
        <end position="57"/>
    </location>
</feature>
<dbReference type="InterPro" id="IPR020846">
    <property type="entry name" value="MFS_dom"/>
</dbReference>
<accession>A0ABD0S485</accession>
<evidence type="ECO:0000256" key="4">
    <source>
        <dbReference type="ARBA" id="ARBA00023136"/>
    </source>
</evidence>
<proteinExistence type="predicted"/>
<evidence type="ECO:0000313" key="8">
    <source>
        <dbReference type="Proteomes" id="UP001549921"/>
    </source>
</evidence>
<reference evidence="7 8" key="1">
    <citation type="submission" date="2024-06" db="EMBL/GenBank/DDBJ databases">
        <title>A chromosome-level genome assembly of beet webworm, Loxostege sticticalis.</title>
        <authorList>
            <person name="Zhang Y."/>
        </authorList>
    </citation>
    <scope>NUCLEOTIDE SEQUENCE [LARGE SCALE GENOMIC DNA]</scope>
    <source>
        <strain evidence="7">AQ028</strain>
        <tissue evidence="7">Male pupae</tissue>
    </source>
</reference>
<dbReference type="PROSITE" id="PS50850">
    <property type="entry name" value="MFS"/>
    <property type="match status" value="1"/>
</dbReference>
<organism evidence="7 8">
    <name type="scientific">Loxostege sticticalis</name>
    <name type="common">Beet webworm moth</name>
    <dbReference type="NCBI Taxonomy" id="481309"/>
    <lineage>
        <taxon>Eukaryota</taxon>
        <taxon>Metazoa</taxon>
        <taxon>Ecdysozoa</taxon>
        <taxon>Arthropoda</taxon>
        <taxon>Hexapoda</taxon>
        <taxon>Insecta</taxon>
        <taxon>Pterygota</taxon>
        <taxon>Neoptera</taxon>
        <taxon>Endopterygota</taxon>
        <taxon>Lepidoptera</taxon>
        <taxon>Glossata</taxon>
        <taxon>Ditrysia</taxon>
        <taxon>Pyraloidea</taxon>
        <taxon>Crambidae</taxon>
        <taxon>Pyraustinae</taxon>
        <taxon>Loxostege</taxon>
    </lineage>
</organism>
<dbReference type="PANTHER" id="PTHR48021">
    <property type="match status" value="1"/>
</dbReference>
<comment type="subcellular location">
    <subcellularLocation>
        <location evidence="1">Membrane</location>
        <topology evidence="1">Multi-pass membrane protein</topology>
    </subcellularLocation>
</comment>
<name>A0ABD0S485_LOXSC</name>
<feature type="transmembrane region" description="Helical" evidence="5">
    <location>
        <begin position="341"/>
        <end position="363"/>
    </location>
</feature>
<feature type="transmembrane region" description="Helical" evidence="5">
    <location>
        <begin position="272"/>
        <end position="289"/>
    </location>
</feature>
<evidence type="ECO:0000256" key="3">
    <source>
        <dbReference type="ARBA" id="ARBA00022989"/>
    </source>
</evidence>
<comment type="caution">
    <text evidence="7">The sequence shown here is derived from an EMBL/GenBank/DDBJ whole genome shotgun (WGS) entry which is preliminary data.</text>
</comment>
<evidence type="ECO:0000256" key="1">
    <source>
        <dbReference type="ARBA" id="ARBA00004141"/>
    </source>
</evidence>
<gene>
    <name evidence="7" type="ORF">ABMA28_012564</name>
</gene>
<feature type="transmembrane region" description="Helical" evidence="5">
    <location>
        <begin position="375"/>
        <end position="399"/>
    </location>
</feature>
<evidence type="ECO:0000256" key="2">
    <source>
        <dbReference type="ARBA" id="ARBA00022692"/>
    </source>
</evidence>